<protein>
    <recommendedName>
        <fullName evidence="3">RNase H type-1 domain-containing protein</fullName>
    </recommendedName>
</protein>
<name>A0ABU6RNH6_9FABA</name>
<reference evidence="1 2" key="1">
    <citation type="journal article" date="2023" name="Plants (Basel)">
        <title>Bridging the Gap: Combining Genomics and Transcriptomics Approaches to Understand Stylosanthes scabra, an Orphan Legume from the Brazilian Caatinga.</title>
        <authorList>
            <person name="Ferreira-Neto J.R.C."/>
            <person name="da Silva M.D."/>
            <person name="Binneck E."/>
            <person name="de Melo N.F."/>
            <person name="da Silva R.H."/>
            <person name="de Melo A.L.T.M."/>
            <person name="Pandolfi V."/>
            <person name="Bustamante F.O."/>
            <person name="Brasileiro-Vidal A.C."/>
            <person name="Benko-Iseppon A.M."/>
        </authorList>
    </citation>
    <scope>NUCLEOTIDE SEQUENCE [LARGE SCALE GENOMIC DNA]</scope>
    <source>
        <tissue evidence="1">Leaves</tissue>
    </source>
</reference>
<evidence type="ECO:0000313" key="2">
    <source>
        <dbReference type="Proteomes" id="UP001341840"/>
    </source>
</evidence>
<organism evidence="1 2">
    <name type="scientific">Stylosanthes scabra</name>
    <dbReference type="NCBI Taxonomy" id="79078"/>
    <lineage>
        <taxon>Eukaryota</taxon>
        <taxon>Viridiplantae</taxon>
        <taxon>Streptophyta</taxon>
        <taxon>Embryophyta</taxon>
        <taxon>Tracheophyta</taxon>
        <taxon>Spermatophyta</taxon>
        <taxon>Magnoliopsida</taxon>
        <taxon>eudicotyledons</taxon>
        <taxon>Gunneridae</taxon>
        <taxon>Pentapetalae</taxon>
        <taxon>rosids</taxon>
        <taxon>fabids</taxon>
        <taxon>Fabales</taxon>
        <taxon>Fabaceae</taxon>
        <taxon>Papilionoideae</taxon>
        <taxon>50 kb inversion clade</taxon>
        <taxon>dalbergioids sensu lato</taxon>
        <taxon>Dalbergieae</taxon>
        <taxon>Pterocarpus clade</taxon>
        <taxon>Stylosanthes</taxon>
    </lineage>
</organism>
<accession>A0ABU6RNH6</accession>
<gene>
    <name evidence="1" type="ORF">PIB30_070657</name>
</gene>
<dbReference type="Proteomes" id="UP001341840">
    <property type="component" value="Unassembled WGS sequence"/>
</dbReference>
<sequence length="133" mass="15643">MTVEPEYGMYNIGSYMTMLDGNVVCLMSERFNETSDGDAVIRGLSEAIQFIIEEVEAREEELKVIIDDNEVVEWIKGKEGTDWSRRFIRNKARNLVRLFDIIKLECRVKDKFDARNDWGQISSSNNKRWIVWK</sequence>
<proteinExistence type="predicted"/>
<comment type="caution">
    <text evidence="1">The sequence shown here is derived from an EMBL/GenBank/DDBJ whole genome shotgun (WGS) entry which is preliminary data.</text>
</comment>
<keyword evidence="2" id="KW-1185">Reference proteome</keyword>
<evidence type="ECO:0008006" key="3">
    <source>
        <dbReference type="Google" id="ProtNLM"/>
    </source>
</evidence>
<evidence type="ECO:0000313" key="1">
    <source>
        <dbReference type="EMBL" id="MED6125651.1"/>
    </source>
</evidence>
<dbReference type="EMBL" id="JASCZI010031008">
    <property type="protein sequence ID" value="MED6125651.1"/>
    <property type="molecule type" value="Genomic_DNA"/>
</dbReference>